<comment type="function">
    <text evidence="7 8">Cell wall formation. Catalyzes the addition of glutamate to the nucleotide precursor UDP-N-acetylmuramoyl-L-alanine (UMA).</text>
</comment>
<name>A0A9W6SG35_9ACTN</name>
<dbReference type="GO" id="GO:0009252">
    <property type="term" value="P:peptidoglycan biosynthetic process"/>
    <property type="evidence" value="ECO:0007669"/>
    <property type="project" value="UniProtKB-UniRule"/>
</dbReference>
<evidence type="ECO:0000259" key="10">
    <source>
        <dbReference type="Pfam" id="PF08245"/>
    </source>
</evidence>
<keyword evidence="4 7" id="KW-0436">Ligase</keyword>
<keyword evidence="7 8" id="KW-0131">Cell cycle</keyword>
<dbReference type="InterPro" id="IPR036565">
    <property type="entry name" value="Mur-like_cat_sf"/>
</dbReference>
<comment type="pathway">
    <text evidence="2 7 8">Cell wall biogenesis; peptidoglycan biosynthesis.</text>
</comment>
<dbReference type="InterPro" id="IPR036615">
    <property type="entry name" value="Mur_ligase_C_dom_sf"/>
</dbReference>
<dbReference type="Gene3D" id="3.90.190.20">
    <property type="entry name" value="Mur ligase, C-terminal domain"/>
    <property type="match status" value="1"/>
</dbReference>
<dbReference type="GO" id="GO:0008360">
    <property type="term" value="P:regulation of cell shape"/>
    <property type="evidence" value="ECO:0007669"/>
    <property type="project" value="UniProtKB-KW"/>
</dbReference>
<dbReference type="Pfam" id="PF21799">
    <property type="entry name" value="MurD-like_N"/>
    <property type="match status" value="1"/>
</dbReference>
<dbReference type="InterPro" id="IPR013221">
    <property type="entry name" value="Mur_ligase_cen"/>
</dbReference>
<keyword evidence="3 7" id="KW-0963">Cytoplasm</keyword>
<dbReference type="EC" id="6.3.2.9" evidence="7 8"/>
<organism evidence="11 12">
    <name type="scientific">Actinorhabdospora filicis</name>
    <dbReference type="NCBI Taxonomy" id="1785913"/>
    <lineage>
        <taxon>Bacteria</taxon>
        <taxon>Bacillati</taxon>
        <taxon>Actinomycetota</taxon>
        <taxon>Actinomycetes</taxon>
        <taxon>Micromonosporales</taxon>
        <taxon>Micromonosporaceae</taxon>
        <taxon>Actinorhabdospora</taxon>
    </lineage>
</organism>
<evidence type="ECO:0000256" key="4">
    <source>
        <dbReference type="ARBA" id="ARBA00022598"/>
    </source>
</evidence>
<dbReference type="EMBL" id="BSTX01000001">
    <property type="protein sequence ID" value="GLZ75373.1"/>
    <property type="molecule type" value="Genomic_DNA"/>
</dbReference>
<dbReference type="InterPro" id="IPR004101">
    <property type="entry name" value="Mur_ligase_C"/>
</dbReference>
<dbReference type="GO" id="GO:0008764">
    <property type="term" value="F:UDP-N-acetylmuramoylalanine-D-glutamate ligase activity"/>
    <property type="evidence" value="ECO:0007669"/>
    <property type="project" value="UniProtKB-UniRule"/>
</dbReference>
<evidence type="ECO:0000256" key="6">
    <source>
        <dbReference type="ARBA" id="ARBA00022840"/>
    </source>
</evidence>
<keyword evidence="6 7" id="KW-0067">ATP-binding</keyword>
<dbReference type="HAMAP" id="MF_00639">
    <property type="entry name" value="MurD"/>
    <property type="match status" value="1"/>
</dbReference>
<keyword evidence="5 7" id="KW-0547">Nucleotide-binding</keyword>
<dbReference type="SUPFAM" id="SSF53623">
    <property type="entry name" value="MurD-like peptide ligases, catalytic domain"/>
    <property type="match status" value="1"/>
</dbReference>
<keyword evidence="7 8" id="KW-0961">Cell wall biogenesis/degradation</keyword>
<dbReference type="GO" id="GO:0071555">
    <property type="term" value="P:cell wall organization"/>
    <property type="evidence" value="ECO:0007669"/>
    <property type="project" value="UniProtKB-KW"/>
</dbReference>
<dbReference type="AlphaFoldDB" id="A0A9W6SG35"/>
<comment type="subcellular location">
    <subcellularLocation>
        <location evidence="1 7 8">Cytoplasm</location>
    </subcellularLocation>
</comment>
<dbReference type="Pfam" id="PF02875">
    <property type="entry name" value="Mur_ligase_C"/>
    <property type="match status" value="1"/>
</dbReference>
<gene>
    <name evidence="7 11" type="primary">murD</name>
    <name evidence="11" type="ORF">Afil01_01800</name>
</gene>
<dbReference type="SUPFAM" id="SSF51984">
    <property type="entry name" value="MurCD N-terminal domain"/>
    <property type="match status" value="1"/>
</dbReference>
<evidence type="ECO:0000256" key="8">
    <source>
        <dbReference type="RuleBase" id="RU003664"/>
    </source>
</evidence>
<evidence type="ECO:0000259" key="9">
    <source>
        <dbReference type="Pfam" id="PF02875"/>
    </source>
</evidence>
<evidence type="ECO:0000256" key="3">
    <source>
        <dbReference type="ARBA" id="ARBA00022490"/>
    </source>
</evidence>
<feature type="domain" description="Mur ligase central" evidence="10">
    <location>
        <begin position="109"/>
        <end position="280"/>
    </location>
</feature>
<feature type="domain" description="Mur ligase C-terminal" evidence="9">
    <location>
        <begin position="302"/>
        <end position="420"/>
    </location>
</feature>
<dbReference type="InterPro" id="IPR005762">
    <property type="entry name" value="MurD"/>
</dbReference>
<evidence type="ECO:0000313" key="11">
    <source>
        <dbReference type="EMBL" id="GLZ75373.1"/>
    </source>
</evidence>
<dbReference type="SUPFAM" id="SSF53244">
    <property type="entry name" value="MurD-like peptide ligases, peptide-binding domain"/>
    <property type="match status" value="1"/>
</dbReference>
<sequence>MKALVAGTGVAGEASARVLIERGADVTVYDRGPGETLDALAALGARIVTGEEPPLAVLDEVTDVVLSPGFAPHHPLAEAAVARGLDVYSEPELAWRIRPEGGAPWLALTGTNGKTTTVTMLRDILAAAGLCTAALGNFGVPLVTAVSAGYDVLAVELSSFQLHWSRELAPHAGALLNFAEDHLEWHGSLDAYGEAKTRVWRSGVCVGNLDDDWTAAALKDAHGLHVGFTLAPPPPGSFGLDGDVLVDNTSGEGVELCRVGDLTVPGRHNIANALAAAALARLHGVKPAAVAAGLRGYRPEPHRIAHVATVGGVEYVDDSKATSPHAANVSLAAYDGIVWIAGGQLKGVSVDDLVAAHAHRLRGAVLLGVDRAELAAALAKHAPDVPVADIADTAPEAAMAEAVAAAARMAREGDTVLLAPVGASKDMYTGYPHRGRAFAAAVAGLAA</sequence>
<comment type="caution">
    <text evidence="11">The sequence shown here is derived from an EMBL/GenBank/DDBJ whole genome shotgun (WGS) entry which is preliminary data.</text>
</comment>
<evidence type="ECO:0000256" key="1">
    <source>
        <dbReference type="ARBA" id="ARBA00004496"/>
    </source>
</evidence>
<dbReference type="GO" id="GO:0005524">
    <property type="term" value="F:ATP binding"/>
    <property type="evidence" value="ECO:0007669"/>
    <property type="project" value="UniProtKB-UniRule"/>
</dbReference>
<evidence type="ECO:0000256" key="5">
    <source>
        <dbReference type="ARBA" id="ARBA00022741"/>
    </source>
</evidence>
<proteinExistence type="inferred from homology"/>
<comment type="catalytic activity">
    <reaction evidence="7 8">
        <text>UDP-N-acetyl-alpha-D-muramoyl-L-alanine + D-glutamate + ATP = UDP-N-acetyl-alpha-D-muramoyl-L-alanyl-D-glutamate + ADP + phosphate + H(+)</text>
        <dbReference type="Rhea" id="RHEA:16429"/>
        <dbReference type="ChEBI" id="CHEBI:15378"/>
        <dbReference type="ChEBI" id="CHEBI:29986"/>
        <dbReference type="ChEBI" id="CHEBI:30616"/>
        <dbReference type="ChEBI" id="CHEBI:43474"/>
        <dbReference type="ChEBI" id="CHEBI:83898"/>
        <dbReference type="ChEBI" id="CHEBI:83900"/>
        <dbReference type="ChEBI" id="CHEBI:456216"/>
        <dbReference type="EC" id="6.3.2.9"/>
    </reaction>
</comment>
<dbReference type="PANTHER" id="PTHR43692:SF1">
    <property type="entry name" value="UDP-N-ACETYLMURAMOYLALANINE--D-GLUTAMATE LIGASE"/>
    <property type="match status" value="1"/>
</dbReference>
<dbReference type="Gene3D" id="3.40.50.720">
    <property type="entry name" value="NAD(P)-binding Rossmann-like Domain"/>
    <property type="match status" value="1"/>
</dbReference>
<dbReference type="RefSeq" id="WP_285660610.1">
    <property type="nucleotide sequence ID" value="NZ_BSTX01000001.1"/>
</dbReference>
<dbReference type="PANTHER" id="PTHR43692">
    <property type="entry name" value="UDP-N-ACETYLMURAMOYLALANINE--D-GLUTAMATE LIGASE"/>
    <property type="match status" value="1"/>
</dbReference>
<evidence type="ECO:0000313" key="12">
    <source>
        <dbReference type="Proteomes" id="UP001165079"/>
    </source>
</evidence>
<dbReference type="Pfam" id="PF08245">
    <property type="entry name" value="Mur_ligase_M"/>
    <property type="match status" value="1"/>
</dbReference>
<keyword evidence="12" id="KW-1185">Reference proteome</keyword>
<accession>A0A9W6SG35</accession>
<protein>
    <recommendedName>
        <fullName evidence="7 8">UDP-N-acetylmuramoylalanine--D-glutamate ligase</fullName>
        <ecNumber evidence="7 8">6.3.2.9</ecNumber>
    </recommendedName>
    <alternativeName>
        <fullName evidence="7">D-glutamic acid-adding enzyme</fullName>
    </alternativeName>
    <alternativeName>
        <fullName evidence="7">UDP-N-acetylmuramoyl-L-alanyl-D-glutamate synthetase</fullName>
    </alternativeName>
</protein>
<dbReference type="NCBIfam" id="TIGR01087">
    <property type="entry name" value="murD"/>
    <property type="match status" value="1"/>
</dbReference>
<dbReference type="Proteomes" id="UP001165079">
    <property type="component" value="Unassembled WGS sequence"/>
</dbReference>
<reference evidence="11" key="1">
    <citation type="submission" date="2023-03" db="EMBL/GenBank/DDBJ databases">
        <title>Actinorhabdospora filicis NBRC 111898.</title>
        <authorList>
            <person name="Ichikawa N."/>
            <person name="Sato H."/>
            <person name="Tonouchi N."/>
        </authorList>
    </citation>
    <scope>NUCLEOTIDE SEQUENCE</scope>
    <source>
        <strain evidence="11">NBRC 111898</strain>
    </source>
</reference>
<evidence type="ECO:0000256" key="7">
    <source>
        <dbReference type="HAMAP-Rule" id="MF_00639"/>
    </source>
</evidence>
<keyword evidence="7 8" id="KW-0573">Peptidoglycan synthesis</keyword>
<dbReference type="GO" id="GO:0005737">
    <property type="term" value="C:cytoplasm"/>
    <property type="evidence" value="ECO:0007669"/>
    <property type="project" value="UniProtKB-SubCell"/>
</dbReference>
<dbReference type="Gene3D" id="3.40.1190.10">
    <property type="entry name" value="Mur-like, catalytic domain"/>
    <property type="match status" value="1"/>
</dbReference>
<dbReference type="GO" id="GO:0051301">
    <property type="term" value="P:cell division"/>
    <property type="evidence" value="ECO:0007669"/>
    <property type="project" value="UniProtKB-KW"/>
</dbReference>
<feature type="binding site" evidence="7">
    <location>
        <begin position="110"/>
        <end position="116"/>
    </location>
    <ligand>
        <name>ATP</name>
        <dbReference type="ChEBI" id="CHEBI:30616"/>
    </ligand>
</feature>
<keyword evidence="7 8" id="KW-0133">Cell shape</keyword>
<keyword evidence="7 8" id="KW-0132">Cell division</keyword>
<comment type="similarity">
    <text evidence="7">Belongs to the MurCDEF family.</text>
</comment>
<evidence type="ECO:0000256" key="2">
    <source>
        <dbReference type="ARBA" id="ARBA00004752"/>
    </source>
</evidence>